<keyword evidence="5" id="KW-0521">NADP</keyword>
<evidence type="ECO:0000256" key="1">
    <source>
        <dbReference type="ARBA" id="ARBA00004777"/>
    </source>
</evidence>
<evidence type="ECO:0000313" key="11">
    <source>
        <dbReference type="EMBL" id="KKR40900.1"/>
    </source>
</evidence>
<reference evidence="11 12" key="1">
    <citation type="journal article" date="2015" name="Nature">
        <title>rRNA introns, odd ribosomes, and small enigmatic genomes across a large radiation of phyla.</title>
        <authorList>
            <person name="Brown C.T."/>
            <person name="Hug L.A."/>
            <person name="Thomas B.C."/>
            <person name="Sharon I."/>
            <person name="Castelle C.J."/>
            <person name="Singh A."/>
            <person name="Wilkins M.J."/>
            <person name="Williams K.H."/>
            <person name="Banfield J.F."/>
        </authorList>
    </citation>
    <scope>NUCLEOTIDE SEQUENCE [LARGE SCALE GENOMIC DNA]</scope>
</reference>
<dbReference type="Proteomes" id="UP000034072">
    <property type="component" value="Unassembled WGS sequence"/>
</dbReference>
<dbReference type="Pfam" id="PF02882">
    <property type="entry name" value="THF_DHG_CYH_C"/>
    <property type="match status" value="1"/>
</dbReference>
<keyword evidence="3" id="KW-0658">Purine biosynthesis</keyword>
<dbReference type="PANTHER" id="PTHR48099:SF5">
    <property type="entry name" value="C-1-TETRAHYDROFOLATE SYNTHASE, CYTOPLASMIC"/>
    <property type="match status" value="1"/>
</dbReference>
<keyword evidence="2" id="KW-0554">One-carbon metabolism</keyword>
<keyword evidence="7" id="KW-0028">Amino-acid biosynthesis</keyword>
<evidence type="ECO:0000256" key="3">
    <source>
        <dbReference type="ARBA" id="ARBA00022755"/>
    </source>
</evidence>
<dbReference type="SUPFAM" id="SSF53223">
    <property type="entry name" value="Aminoacid dehydrogenase-like, N-terminal domain"/>
    <property type="match status" value="1"/>
</dbReference>
<dbReference type="Gene3D" id="3.40.50.10860">
    <property type="entry name" value="Leucine Dehydrogenase, chain A, domain 1"/>
    <property type="match status" value="1"/>
</dbReference>
<accession>A0A0G0T1A9</accession>
<comment type="pathway">
    <text evidence="1">One-carbon metabolism; tetrahydrofolate interconversion.</text>
</comment>
<sequence>MIINCRFIADRILEKVRAEAESRSLSLASVLVGDDERLRKFVELKRKAAESVGIGFKSMLLPADASQEDLEKEIIILNNDSSVGGIFVELPLPSQLLSQKALDTVAVEKDVDVLSTQAKELFRQNKSKILPPTVAAAKAILEEFNIAPNSKKVAIFGMGNLVGEPASTWFKANGAEVFEIDEFTKEPGTISIGADIIIAGVGKPGLIKSDMVKSGAVVIDFGYGLVNGKTAGDVDADVAAKAGLITPVPGGVGSVMIAALLENVVMLNK</sequence>
<evidence type="ECO:0000256" key="6">
    <source>
        <dbReference type="ARBA" id="ARBA00023002"/>
    </source>
</evidence>
<evidence type="ECO:0000256" key="5">
    <source>
        <dbReference type="ARBA" id="ARBA00022857"/>
    </source>
</evidence>
<evidence type="ECO:0000259" key="9">
    <source>
        <dbReference type="Pfam" id="PF00763"/>
    </source>
</evidence>
<dbReference type="GO" id="GO:0005829">
    <property type="term" value="C:cytosol"/>
    <property type="evidence" value="ECO:0007669"/>
    <property type="project" value="TreeGrafter"/>
</dbReference>
<keyword evidence="6" id="KW-0560">Oxidoreductase</keyword>
<dbReference type="InterPro" id="IPR036291">
    <property type="entry name" value="NAD(P)-bd_dom_sf"/>
</dbReference>
<comment type="caution">
    <text evidence="11">The sequence shown here is derived from an EMBL/GenBank/DDBJ whole genome shotgun (WGS) entry which is preliminary data.</text>
</comment>
<dbReference type="PRINTS" id="PR00085">
    <property type="entry name" value="THFDHDRGNASE"/>
</dbReference>
<dbReference type="AlphaFoldDB" id="A0A0G0T1A9"/>
<dbReference type="GO" id="GO:0035999">
    <property type="term" value="P:tetrahydrofolate interconversion"/>
    <property type="evidence" value="ECO:0007669"/>
    <property type="project" value="TreeGrafter"/>
</dbReference>
<organism evidence="11 12">
    <name type="scientific">Candidatus Yanofskybacteria bacterium GW2011_GWE2_40_11</name>
    <dbReference type="NCBI Taxonomy" id="1619033"/>
    <lineage>
        <taxon>Bacteria</taxon>
        <taxon>Candidatus Yanofskyibacteriota</taxon>
    </lineage>
</organism>
<evidence type="ECO:0000256" key="4">
    <source>
        <dbReference type="ARBA" id="ARBA00022801"/>
    </source>
</evidence>
<keyword evidence="4" id="KW-0378">Hydrolase</keyword>
<name>A0A0G0T1A9_9BACT</name>
<evidence type="ECO:0000256" key="2">
    <source>
        <dbReference type="ARBA" id="ARBA00022563"/>
    </source>
</evidence>
<dbReference type="EMBL" id="LBXZ01000003">
    <property type="protein sequence ID" value="KKR40900.1"/>
    <property type="molecule type" value="Genomic_DNA"/>
</dbReference>
<dbReference type="InterPro" id="IPR020630">
    <property type="entry name" value="THF_DH/CycHdrlase_cat_dom"/>
</dbReference>
<dbReference type="InterPro" id="IPR000672">
    <property type="entry name" value="THF_DH/CycHdrlase"/>
</dbReference>
<dbReference type="GO" id="GO:0004488">
    <property type="term" value="F:methylenetetrahydrofolate dehydrogenase (NADP+) activity"/>
    <property type="evidence" value="ECO:0007669"/>
    <property type="project" value="InterPro"/>
</dbReference>
<proteinExistence type="predicted"/>
<feature type="domain" description="Tetrahydrofolate dehydrogenase/cyclohydrolase NAD(P)-binding" evidence="10">
    <location>
        <begin position="131"/>
        <end position="267"/>
    </location>
</feature>
<dbReference type="InterPro" id="IPR020631">
    <property type="entry name" value="THF_DH/CycHdrlase_NAD-bd_dom"/>
</dbReference>
<evidence type="ECO:0000256" key="7">
    <source>
        <dbReference type="ARBA" id="ARBA00023167"/>
    </source>
</evidence>
<dbReference type="Pfam" id="PF00763">
    <property type="entry name" value="THF_DHG_CYH"/>
    <property type="match status" value="1"/>
</dbReference>
<feature type="domain" description="Tetrahydrofolate dehydrogenase/cyclohydrolase catalytic" evidence="9">
    <location>
        <begin position="4"/>
        <end position="112"/>
    </location>
</feature>
<dbReference type="SUPFAM" id="SSF51735">
    <property type="entry name" value="NAD(P)-binding Rossmann-fold domains"/>
    <property type="match status" value="1"/>
</dbReference>
<protein>
    <submittedName>
        <fullName evidence="11">Bifunctional protein FolD</fullName>
    </submittedName>
</protein>
<evidence type="ECO:0000256" key="8">
    <source>
        <dbReference type="ARBA" id="ARBA00023268"/>
    </source>
</evidence>
<dbReference type="PATRIC" id="fig|1619033.3.peg.289"/>
<keyword evidence="8" id="KW-0511">Multifunctional enzyme</keyword>
<keyword evidence="7" id="KW-0486">Methionine biosynthesis</keyword>
<evidence type="ECO:0000313" key="12">
    <source>
        <dbReference type="Proteomes" id="UP000034072"/>
    </source>
</evidence>
<dbReference type="GO" id="GO:0009086">
    <property type="term" value="P:methionine biosynthetic process"/>
    <property type="evidence" value="ECO:0007669"/>
    <property type="project" value="UniProtKB-KW"/>
</dbReference>
<dbReference type="PANTHER" id="PTHR48099">
    <property type="entry name" value="C-1-TETRAHYDROFOLATE SYNTHASE, CYTOPLASMIC-RELATED"/>
    <property type="match status" value="1"/>
</dbReference>
<evidence type="ECO:0000259" key="10">
    <source>
        <dbReference type="Pfam" id="PF02882"/>
    </source>
</evidence>
<dbReference type="Gene3D" id="3.40.50.720">
    <property type="entry name" value="NAD(P)-binding Rossmann-like Domain"/>
    <property type="match status" value="1"/>
</dbReference>
<gene>
    <name evidence="11" type="ORF">UT75_C0003G0030</name>
</gene>
<dbReference type="GO" id="GO:0004477">
    <property type="term" value="F:methenyltetrahydrofolate cyclohydrolase activity"/>
    <property type="evidence" value="ECO:0007669"/>
    <property type="project" value="TreeGrafter"/>
</dbReference>
<dbReference type="InterPro" id="IPR046346">
    <property type="entry name" value="Aminoacid_DH-like_N_sf"/>
</dbReference>
<dbReference type="GO" id="GO:0006164">
    <property type="term" value="P:purine nucleotide biosynthetic process"/>
    <property type="evidence" value="ECO:0007669"/>
    <property type="project" value="UniProtKB-KW"/>
</dbReference>